<sequence length="59" mass="6093">MVKRLNPPEAGLWSVPGGKVEPGESLRAAAVRRAAQSSMRGGTGYPALGTSLPRFALGD</sequence>
<organism evidence="3 4">
    <name type="scientific">Billgrantia aerodenitrificans</name>
    <dbReference type="NCBI Taxonomy" id="2733483"/>
    <lineage>
        <taxon>Bacteria</taxon>
        <taxon>Pseudomonadati</taxon>
        <taxon>Pseudomonadota</taxon>
        <taxon>Gammaproteobacteria</taxon>
        <taxon>Oceanospirillales</taxon>
        <taxon>Halomonadaceae</taxon>
        <taxon>Billgrantia</taxon>
    </lineage>
</organism>
<dbReference type="Proteomes" id="UP001320272">
    <property type="component" value="Unassembled WGS sequence"/>
</dbReference>
<dbReference type="Pfam" id="PF00293">
    <property type="entry name" value="NUDIX"/>
    <property type="match status" value="1"/>
</dbReference>
<dbReference type="Gene3D" id="3.90.79.10">
    <property type="entry name" value="Nucleoside Triphosphate Pyrophosphohydrolase"/>
    <property type="match status" value="1"/>
</dbReference>
<evidence type="ECO:0000313" key="3">
    <source>
        <dbReference type="EMBL" id="MCE8025253.1"/>
    </source>
</evidence>
<feature type="region of interest" description="Disordered" evidence="1">
    <location>
        <begin position="37"/>
        <end position="59"/>
    </location>
</feature>
<dbReference type="InterPro" id="IPR015797">
    <property type="entry name" value="NUDIX_hydrolase-like_dom_sf"/>
</dbReference>
<reference evidence="3 4" key="1">
    <citation type="journal article" date="2021" name="Front. Microbiol.">
        <title>Aerobic Denitrification and Heterotrophic Sulfur Oxidation in the Genus Halomonas Revealed by Six Novel Species Characterizations and Genome-Based Analysis.</title>
        <authorList>
            <person name="Wang L."/>
            <person name="Shao Z."/>
        </authorList>
    </citation>
    <scope>NUCLEOTIDE SEQUENCE [LARGE SCALE GENOMIC DNA]</scope>
    <source>
        <strain evidence="3 4">MCCC 1A11058</strain>
    </source>
</reference>
<name>A0ABS9AUL9_9GAMM</name>
<feature type="domain" description="Nudix hydrolase" evidence="2">
    <location>
        <begin position="1"/>
        <end position="34"/>
    </location>
</feature>
<evidence type="ECO:0000256" key="1">
    <source>
        <dbReference type="SAM" id="MobiDB-lite"/>
    </source>
</evidence>
<keyword evidence="4" id="KW-1185">Reference proteome</keyword>
<comment type="caution">
    <text evidence="3">The sequence shown here is derived from an EMBL/GenBank/DDBJ whole genome shotgun (WGS) entry which is preliminary data.</text>
</comment>
<evidence type="ECO:0000259" key="2">
    <source>
        <dbReference type="Pfam" id="PF00293"/>
    </source>
</evidence>
<proteinExistence type="predicted"/>
<accession>A0ABS9AUL9</accession>
<dbReference type="SUPFAM" id="SSF55811">
    <property type="entry name" value="Nudix"/>
    <property type="match status" value="1"/>
</dbReference>
<evidence type="ECO:0000313" key="4">
    <source>
        <dbReference type="Proteomes" id="UP001320272"/>
    </source>
</evidence>
<protein>
    <submittedName>
        <fullName evidence="3">NUDIX domain-containing protein</fullName>
    </submittedName>
</protein>
<gene>
    <name evidence="3" type="ORF">HOP59_14075</name>
</gene>
<dbReference type="EMBL" id="JABFTV010000007">
    <property type="protein sequence ID" value="MCE8025253.1"/>
    <property type="molecule type" value="Genomic_DNA"/>
</dbReference>
<dbReference type="InterPro" id="IPR000086">
    <property type="entry name" value="NUDIX_hydrolase_dom"/>
</dbReference>